<dbReference type="PRINTS" id="PR00149">
    <property type="entry name" value="FUMRATELYASE"/>
</dbReference>
<feature type="site" description="Important for catalytic activity" evidence="5">
    <location>
        <position position="332"/>
    </location>
</feature>
<reference evidence="8 9" key="1">
    <citation type="submission" date="2017-04" db="EMBL/GenBank/DDBJ databases">
        <authorList>
            <person name="Varghese N."/>
            <person name="Submissions S."/>
        </authorList>
    </citation>
    <scope>NUCLEOTIDE SEQUENCE [LARGE SCALE GENOMIC DNA]</scope>
    <source>
        <strain evidence="8 9">J3</strain>
    </source>
</reference>
<evidence type="ECO:0000256" key="5">
    <source>
        <dbReference type="HAMAP-Rule" id="MF_00743"/>
    </source>
</evidence>
<name>A0ABY1MCD8_RHORH</name>
<dbReference type="Pfam" id="PF00206">
    <property type="entry name" value="Lyase_1"/>
    <property type="match status" value="1"/>
</dbReference>
<keyword evidence="3 5" id="KW-0816">Tricarboxylic acid cycle</keyword>
<evidence type="ECO:0000259" key="7">
    <source>
        <dbReference type="Pfam" id="PF10415"/>
    </source>
</evidence>
<comment type="function">
    <text evidence="5">Involved in the TCA cycle. Catalyzes the stereospecific interconversion of fumarate to L-malate.</text>
</comment>
<feature type="domain" description="Fumarate lyase N-terminal" evidence="6">
    <location>
        <begin position="19"/>
        <end position="343"/>
    </location>
</feature>
<comment type="pathway">
    <text evidence="5">Carbohydrate metabolism; tricarboxylic acid cycle; (S)-malate from fumarate: step 1/1.</text>
</comment>
<dbReference type="NCBIfam" id="NF008909">
    <property type="entry name" value="PRK12273.1"/>
    <property type="match status" value="1"/>
</dbReference>
<comment type="catalytic activity">
    <reaction evidence="5">
        <text>(S)-malate = fumarate + H2O</text>
        <dbReference type="Rhea" id="RHEA:12460"/>
        <dbReference type="ChEBI" id="CHEBI:15377"/>
        <dbReference type="ChEBI" id="CHEBI:15589"/>
        <dbReference type="ChEBI" id="CHEBI:29806"/>
        <dbReference type="EC" id="4.2.1.2"/>
    </reaction>
</comment>
<keyword evidence="4 5" id="KW-0456">Lyase</keyword>
<dbReference type="InterPro" id="IPR000362">
    <property type="entry name" value="Fumarate_lyase_fam"/>
</dbReference>
<feature type="binding site" evidence="5">
    <location>
        <position position="320"/>
    </location>
    <ligand>
        <name>substrate</name>
    </ligand>
</feature>
<dbReference type="SUPFAM" id="SSF48557">
    <property type="entry name" value="L-aspartase-like"/>
    <property type="match status" value="1"/>
</dbReference>
<feature type="domain" description="Fumarase C C-terminal" evidence="7">
    <location>
        <begin position="409"/>
        <end position="466"/>
    </location>
</feature>
<dbReference type="EMBL" id="FXAV01000004">
    <property type="protein sequence ID" value="SMG31858.1"/>
    <property type="molecule type" value="Genomic_DNA"/>
</dbReference>
<protein>
    <recommendedName>
        <fullName evidence="5">Fumarate hydratase class II</fullName>
        <shortName evidence="5">Fumarase C</shortName>
        <ecNumber evidence="5">4.2.1.2</ecNumber>
    </recommendedName>
    <alternativeName>
        <fullName evidence="5">Aerobic fumarase</fullName>
    </alternativeName>
    <alternativeName>
        <fullName evidence="5">Iron-independent fumarase</fullName>
    </alternativeName>
</protein>
<proteinExistence type="inferred from homology"/>
<feature type="active site" evidence="5">
    <location>
        <position position="319"/>
    </location>
</feature>
<evidence type="ECO:0000256" key="3">
    <source>
        <dbReference type="ARBA" id="ARBA00022532"/>
    </source>
</evidence>
<organism evidence="8 9">
    <name type="scientific">Rhodococcus rhodochrous J3</name>
    <dbReference type="NCBI Taxonomy" id="903528"/>
    <lineage>
        <taxon>Bacteria</taxon>
        <taxon>Bacillati</taxon>
        <taxon>Actinomycetota</taxon>
        <taxon>Actinomycetes</taxon>
        <taxon>Mycobacteriales</taxon>
        <taxon>Nocardiaceae</taxon>
        <taxon>Rhodococcus</taxon>
    </lineage>
</organism>
<comment type="subcellular location">
    <subcellularLocation>
        <location evidence="5">Cytoplasm</location>
    </subcellularLocation>
</comment>
<evidence type="ECO:0000313" key="8">
    <source>
        <dbReference type="EMBL" id="SMG31858.1"/>
    </source>
</evidence>
<dbReference type="InterPro" id="IPR024083">
    <property type="entry name" value="Fumarase/histidase_N"/>
</dbReference>
<dbReference type="InterPro" id="IPR005677">
    <property type="entry name" value="Fum_hydII"/>
</dbReference>
<evidence type="ECO:0000256" key="4">
    <source>
        <dbReference type="ARBA" id="ARBA00023239"/>
    </source>
</evidence>
<dbReference type="RefSeq" id="WP_085468900.1">
    <property type="nucleotide sequence ID" value="NZ_FXAV01000004.1"/>
</dbReference>
<evidence type="ECO:0000256" key="1">
    <source>
        <dbReference type="ARBA" id="ARBA00009084"/>
    </source>
</evidence>
<dbReference type="InterPro" id="IPR008948">
    <property type="entry name" value="L-Aspartase-like"/>
</dbReference>
<gene>
    <name evidence="5" type="primary">fumC</name>
    <name evidence="8" type="ORF">SAMN02745947_02113</name>
</gene>
<evidence type="ECO:0000313" key="9">
    <source>
        <dbReference type="Proteomes" id="UP000193566"/>
    </source>
</evidence>
<feature type="binding site" description="in site B" evidence="5">
    <location>
        <begin position="129"/>
        <end position="132"/>
    </location>
    <ligand>
        <name>substrate</name>
    </ligand>
</feature>
<dbReference type="Proteomes" id="UP000193566">
    <property type="component" value="Unassembled WGS sequence"/>
</dbReference>
<dbReference type="Pfam" id="PF10415">
    <property type="entry name" value="FumaraseC_C"/>
    <property type="match status" value="1"/>
</dbReference>
<dbReference type="Gene3D" id="1.10.275.10">
    <property type="entry name" value="Fumarase/aspartase (N-terminal domain)"/>
    <property type="match status" value="1"/>
</dbReference>
<dbReference type="PROSITE" id="PS00163">
    <property type="entry name" value="FUMARATE_LYASES"/>
    <property type="match status" value="1"/>
</dbReference>
<dbReference type="Gene3D" id="1.20.200.10">
    <property type="entry name" value="Fumarase/aspartase (Central domain)"/>
    <property type="match status" value="1"/>
</dbReference>
<feature type="binding site" evidence="5">
    <location>
        <begin position="325"/>
        <end position="327"/>
    </location>
    <ligand>
        <name>substrate</name>
    </ligand>
</feature>
<dbReference type="PANTHER" id="PTHR11444:SF22">
    <property type="entry name" value="FUMARATE HYDRATASE CLASS II"/>
    <property type="match status" value="1"/>
</dbReference>
<sequence length="471" mass="50266">MTDTEQSSQQFRIERDTMGEVQVPVDALWRAQTQRAVENFPISGRGLERAQIRALGLLKSACARVNKDLGLLDPDKAEAIVAAADAIAAGEYDDQFPIDVFQTGSGTSSNMNTNEVIASLAAKAGVTVHPNDDVNMSQSSNDTFPTATHVAATEATVKDLIPALEHLHGALDEKAKEWRTVVKSGRTHLMDAVPVTLGQEFGGYARQIEAGIERLRATLPRLGELPIGGTAVGTGLNAPADFGPRVVAVLVETTGLEELQRARNSFEAQAARDALVEVSGAMRTVAVSLTKIANDIRWMGSGPLTGLAEIQLPDLQPGSSIMPGKVNPVLPEAVTQVAAQVVGNDATVAWSGAAGAFELNVYIPVMARNVLESIRLLANVSRLFADRCITGLVANVEHLRTLAESSPSIVTPLNSAIGYEEAAAVAKEALREKKTIRQTVVDRGLVGDRLSEEELDRRLDVLAMTRVDEES</sequence>
<feature type="binding site" evidence="5">
    <location>
        <begin position="139"/>
        <end position="141"/>
    </location>
    <ligand>
        <name>substrate</name>
    </ligand>
</feature>
<dbReference type="InterPro" id="IPR022761">
    <property type="entry name" value="Fumarate_lyase_N"/>
</dbReference>
<dbReference type="PANTHER" id="PTHR11444">
    <property type="entry name" value="ASPARTATEAMMONIA/ARGININOSUCCINATE/ADENYLOSUCCINATE LYASE"/>
    <property type="match status" value="1"/>
</dbReference>
<feature type="binding site" evidence="5">
    <location>
        <begin position="105"/>
        <end position="107"/>
    </location>
    <ligand>
        <name>substrate</name>
    </ligand>
</feature>
<keyword evidence="9" id="KW-1185">Reference proteome</keyword>
<comment type="subunit">
    <text evidence="5">Homotetramer.</text>
</comment>
<keyword evidence="2 5" id="KW-0963">Cytoplasm</keyword>
<dbReference type="Gene3D" id="1.10.40.30">
    <property type="entry name" value="Fumarase/aspartase (C-terminal domain)"/>
    <property type="match status" value="1"/>
</dbReference>
<dbReference type="InterPro" id="IPR020557">
    <property type="entry name" value="Fumarate_lyase_CS"/>
</dbReference>
<comment type="similarity">
    <text evidence="1 5">Belongs to the class-II fumarase/aspartase family. Fumarase subfamily.</text>
</comment>
<dbReference type="CDD" id="cd01362">
    <property type="entry name" value="Fumarase_classII"/>
    <property type="match status" value="1"/>
</dbReference>
<evidence type="ECO:0000256" key="2">
    <source>
        <dbReference type="ARBA" id="ARBA00022490"/>
    </source>
</evidence>
<feature type="active site" description="Proton donor/acceptor" evidence="5">
    <location>
        <position position="188"/>
    </location>
</feature>
<comment type="miscellaneous">
    <text evidence="5">There are 2 substrate-binding sites: the catalytic A site, and the non-catalytic B site that may play a role in the transfer of substrate or product between the active site and the solvent. Alternatively, the B site may bind allosteric effectors.</text>
</comment>
<dbReference type="HAMAP" id="MF_00743">
    <property type="entry name" value="FumaraseC"/>
    <property type="match status" value="1"/>
</dbReference>
<feature type="binding site" evidence="5">
    <location>
        <position position="187"/>
    </location>
    <ligand>
        <name>substrate</name>
    </ligand>
</feature>
<dbReference type="InterPro" id="IPR018951">
    <property type="entry name" value="Fumarase_C_C"/>
</dbReference>
<comment type="caution">
    <text evidence="8">The sequence shown here is derived from an EMBL/GenBank/DDBJ whole genome shotgun (WGS) entry which is preliminary data.</text>
</comment>
<evidence type="ECO:0000259" key="6">
    <source>
        <dbReference type="Pfam" id="PF00206"/>
    </source>
</evidence>
<dbReference type="EC" id="4.2.1.2" evidence="5"/>
<accession>A0ABY1MCD8</accession>